<dbReference type="InterPro" id="IPR003594">
    <property type="entry name" value="HATPase_dom"/>
</dbReference>
<name>A0A7V4U3U0_CALAY</name>
<feature type="domain" description="Histidine kinase" evidence="4">
    <location>
        <begin position="904"/>
        <end position="1096"/>
    </location>
</feature>
<dbReference type="Pfam" id="PF07494">
    <property type="entry name" value="Reg_prop"/>
    <property type="match status" value="8"/>
</dbReference>
<dbReference type="InterPro" id="IPR036890">
    <property type="entry name" value="HATPase_C_sf"/>
</dbReference>
<dbReference type="InterPro" id="IPR005467">
    <property type="entry name" value="His_kinase_dom"/>
</dbReference>
<dbReference type="GO" id="GO:0016020">
    <property type="term" value="C:membrane"/>
    <property type="evidence" value="ECO:0007669"/>
    <property type="project" value="InterPro"/>
</dbReference>
<proteinExistence type="predicted"/>
<dbReference type="InterPro" id="IPR011712">
    <property type="entry name" value="Sig_transdc_His_kin_sub3_dim/P"/>
</dbReference>
<feature type="chain" id="PRO_5030841141" description="Histidine kinase domain-containing protein" evidence="3">
    <location>
        <begin position="33"/>
        <end position="1096"/>
    </location>
</feature>
<dbReference type="Gene3D" id="2.130.10.10">
    <property type="entry name" value="YVTN repeat-like/Quinoprotein amine dehydrogenase"/>
    <property type="match status" value="6"/>
</dbReference>
<accession>A0A7V4U3U0</accession>
<dbReference type="GO" id="GO:0000155">
    <property type="term" value="F:phosphorelay sensor kinase activity"/>
    <property type="evidence" value="ECO:0007669"/>
    <property type="project" value="InterPro"/>
</dbReference>
<dbReference type="InterPro" id="IPR015943">
    <property type="entry name" value="WD40/YVTN_repeat-like_dom_sf"/>
</dbReference>
<keyword evidence="2" id="KW-0812">Transmembrane</keyword>
<dbReference type="InterPro" id="IPR011110">
    <property type="entry name" value="Reg_prop"/>
</dbReference>
<keyword evidence="3" id="KW-0732">Signal</keyword>
<feature type="transmembrane region" description="Helical" evidence="2">
    <location>
        <begin position="847"/>
        <end position="868"/>
    </location>
</feature>
<comment type="caution">
    <text evidence="5">The sequence shown here is derived from an EMBL/GenBank/DDBJ whole genome shotgun (WGS) entry which is preliminary data.</text>
</comment>
<sequence>MFILNNITKLKRCFSPLGLSLLIIMLNSELFALNDKDKIPVTYQHIEALKFSNAVQCIYQDSKGFMWFGTWNGLYKYDGYKLTAYKHDPDNPNTISDDVIVAIHEDKHPIESNKKYLWVGTRYGGLNRFDLIQESWTHFKHHPTDTTSVSNNTILSILEDSWGTLWIGTGGGGLNRMDRENGKFSRFGNRPDLNSDVIICMCEEQQAAQESKGNIWLGTDRGLVKFDPGNDRFIPYPCNSDQYQTYAKGPVKAVYEDKKGQLWIGMRNGALFQFDRKNEKFSLDPHNPVNTNLKKRKKILSLYEDEQGFLWVGTDKGLYLIKKESDKTLTHYLLTHNPEINSGLNSNIILSLFKDKTDVVWIGTVAGINKIDLKRKPFKTYQKNFSGSEGINHNYVKTILNDRNGDLWIGTWGGGVNFFNRKTNRWSYFLDDTPEPYRLSSNNIHTLYEDSKGNIWIGTDNGLDKLNRRNNTVFHFYHDPNDPNCLGHNSVYSICEDKFGFFWIGTFTGVLNRYDPVNNSFNHFKYSAQDSTSFPKCHGVFAIKEDSYGRLWFGTAGGGLVLLDSEGTGKIRFKTFKHLSGDISSLLSNTVYSIYQSKDSKLWIGTKKGFSRIMPGDDKDVDFINYKQEDGYIVMSILEDARGNLWMSGSKGILKFNPHTRLFKQYDQSDGITAGNFFWGAGSKNETNSELMFGGTKGLLTFTADQIKENTHIPPVALTSLKISNQEISIHKHVSLKTGKNSTDYWGQNNQILSESITYAQEIVLSPQQNHISFQFAALDYSCPEKNQYAYKMERFDEDWIHIGNQREATFTNLDPGTYTFRVKGSNNDGVWNEQGASLKIIILPPWWATWWFRGILFLFFVALVLTAHRLRVRHMRRDQQRQQEFSRRLIESQEAERKRIASGLHDSLGQNLLIVNNEIQQLVLENEQMEEKVKPILSGVKESINEVREISQNLHPHLLDRLGLNKALESVIKKVSKSSGIRIEYELDEVEKFFDKEKQIHFYRIIQEALNNIVKHARADKVEIKIEKKRKYLYTIVRDNGKGFDIKKVKAANHSKIGLGLANMQERARLIGGKFHISSNPKEGTRIELKMPLSF</sequence>
<organism evidence="5">
    <name type="scientific">Caldithrix abyssi</name>
    <dbReference type="NCBI Taxonomy" id="187145"/>
    <lineage>
        <taxon>Bacteria</taxon>
        <taxon>Pseudomonadati</taxon>
        <taxon>Calditrichota</taxon>
        <taxon>Calditrichia</taxon>
        <taxon>Calditrichales</taxon>
        <taxon>Calditrichaceae</taxon>
        <taxon>Caldithrix</taxon>
    </lineage>
</organism>
<dbReference type="SMART" id="SM00387">
    <property type="entry name" value="HATPase_c"/>
    <property type="match status" value="1"/>
</dbReference>
<dbReference type="InterPro" id="IPR011123">
    <property type="entry name" value="Y_Y_Y"/>
</dbReference>
<dbReference type="InterPro" id="IPR013783">
    <property type="entry name" value="Ig-like_fold"/>
</dbReference>
<dbReference type="AlphaFoldDB" id="A0A7V4U3U0"/>
<protein>
    <recommendedName>
        <fullName evidence="4">Histidine kinase domain-containing protein</fullName>
    </recommendedName>
</protein>
<dbReference type="PROSITE" id="PS50109">
    <property type="entry name" value="HIS_KIN"/>
    <property type="match status" value="1"/>
</dbReference>
<dbReference type="Proteomes" id="UP000885779">
    <property type="component" value="Unassembled WGS sequence"/>
</dbReference>
<evidence type="ECO:0000256" key="2">
    <source>
        <dbReference type="SAM" id="Phobius"/>
    </source>
</evidence>
<dbReference type="Pfam" id="PF07730">
    <property type="entry name" value="HisKA_3"/>
    <property type="match status" value="1"/>
</dbReference>
<dbReference type="Pfam" id="PF02518">
    <property type="entry name" value="HATPase_c"/>
    <property type="match status" value="1"/>
</dbReference>
<evidence type="ECO:0000259" key="4">
    <source>
        <dbReference type="PROSITE" id="PS50109"/>
    </source>
</evidence>
<dbReference type="CDD" id="cd00146">
    <property type="entry name" value="PKD"/>
    <property type="match status" value="1"/>
</dbReference>
<dbReference type="FunFam" id="2.60.40.10:FF:000791">
    <property type="entry name" value="Two-component system sensor histidine kinase/response regulator"/>
    <property type="match status" value="1"/>
</dbReference>
<dbReference type="PANTHER" id="PTHR43547">
    <property type="entry name" value="TWO-COMPONENT HISTIDINE KINASE"/>
    <property type="match status" value="1"/>
</dbReference>
<dbReference type="Gene3D" id="1.20.5.1930">
    <property type="match status" value="1"/>
</dbReference>
<gene>
    <name evidence="5" type="ORF">ENK44_15755</name>
</gene>
<dbReference type="Gene3D" id="2.60.40.10">
    <property type="entry name" value="Immunoglobulins"/>
    <property type="match status" value="1"/>
</dbReference>
<keyword evidence="2" id="KW-1133">Transmembrane helix</keyword>
<evidence type="ECO:0000313" key="5">
    <source>
        <dbReference type="EMBL" id="HGY57163.1"/>
    </source>
</evidence>
<dbReference type="PANTHER" id="PTHR43547:SF2">
    <property type="entry name" value="HYBRID SIGNAL TRANSDUCTION HISTIDINE KINASE C"/>
    <property type="match status" value="1"/>
</dbReference>
<feature type="signal peptide" evidence="3">
    <location>
        <begin position="1"/>
        <end position="32"/>
    </location>
</feature>
<dbReference type="SUPFAM" id="SSF63829">
    <property type="entry name" value="Calcium-dependent phosphotriesterase"/>
    <property type="match status" value="2"/>
</dbReference>
<keyword evidence="1" id="KW-0597">Phosphoprotein</keyword>
<dbReference type="Pfam" id="PF07495">
    <property type="entry name" value="Y_Y_Y"/>
    <property type="match status" value="1"/>
</dbReference>
<dbReference type="GO" id="GO:0046983">
    <property type="term" value="F:protein dimerization activity"/>
    <property type="evidence" value="ECO:0007669"/>
    <property type="project" value="InterPro"/>
</dbReference>
<dbReference type="Gene3D" id="3.30.565.10">
    <property type="entry name" value="Histidine kinase-like ATPase, C-terminal domain"/>
    <property type="match status" value="1"/>
</dbReference>
<dbReference type="SUPFAM" id="SSF55874">
    <property type="entry name" value="ATPase domain of HSP90 chaperone/DNA topoisomerase II/histidine kinase"/>
    <property type="match status" value="1"/>
</dbReference>
<reference evidence="5" key="1">
    <citation type="journal article" date="2020" name="mSystems">
        <title>Genome- and Community-Level Interaction Insights into Carbon Utilization and Element Cycling Functions of Hydrothermarchaeota in Hydrothermal Sediment.</title>
        <authorList>
            <person name="Zhou Z."/>
            <person name="Liu Y."/>
            <person name="Xu W."/>
            <person name="Pan J."/>
            <person name="Luo Z.H."/>
            <person name="Li M."/>
        </authorList>
    </citation>
    <scope>NUCLEOTIDE SEQUENCE [LARGE SCALE GENOMIC DNA]</scope>
    <source>
        <strain evidence="5">HyVt-577</strain>
    </source>
</reference>
<evidence type="ECO:0000256" key="3">
    <source>
        <dbReference type="SAM" id="SignalP"/>
    </source>
</evidence>
<evidence type="ECO:0000256" key="1">
    <source>
        <dbReference type="ARBA" id="ARBA00022553"/>
    </source>
</evidence>
<dbReference type="EMBL" id="DRQG01000147">
    <property type="protein sequence ID" value="HGY57163.1"/>
    <property type="molecule type" value="Genomic_DNA"/>
</dbReference>
<dbReference type="CDD" id="cd16917">
    <property type="entry name" value="HATPase_UhpB-NarQ-NarX-like"/>
    <property type="match status" value="1"/>
</dbReference>
<keyword evidence="2" id="KW-0472">Membrane</keyword>